<dbReference type="GO" id="GO:0005524">
    <property type="term" value="F:ATP binding"/>
    <property type="evidence" value="ECO:0007669"/>
    <property type="project" value="UniProtKB-KW"/>
</dbReference>
<dbReference type="Pfam" id="PF01163">
    <property type="entry name" value="RIO1"/>
    <property type="match status" value="1"/>
</dbReference>
<dbReference type="InterPro" id="IPR018934">
    <property type="entry name" value="RIO_dom"/>
</dbReference>
<dbReference type="Proteomes" id="UP000054007">
    <property type="component" value="Unassembled WGS sequence"/>
</dbReference>
<dbReference type="STRING" id="1314674.A0A0D7AZ57"/>
<feature type="non-terminal residue" evidence="10">
    <location>
        <position position="1"/>
    </location>
</feature>
<reference evidence="10 11" key="1">
    <citation type="journal article" date="2015" name="Fungal Genet. Biol.">
        <title>Evolution of novel wood decay mechanisms in Agaricales revealed by the genome sequences of Fistulina hepatica and Cylindrobasidium torrendii.</title>
        <authorList>
            <person name="Floudas D."/>
            <person name="Held B.W."/>
            <person name="Riley R."/>
            <person name="Nagy L.G."/>
            <person name="Koehler G."/>
            <person name="Ransdell A.S."/>
            <person name="Younus H."/>
            <person name="Chow J."/>
            <person name="Chiniquy J."/>
            <person name="Lipzen A."/>
            <person name="Tritt A."/>
            <person name="Sun H."/>
            <person name="Haridas S."/>
            <person name="LaButti K."/>
            <person name="Ohm R.A."/>
            <person name="Kues U."/>
            <person name="Blanchette R.A."/>
            <person name="Grigoriev I.V."/>
            <person name="Minto R.E."/>
            <person name="Hibbett D.S."/>
        </authorList>
    </citation>
    <scope>NUCLEOTIDE SEQUENCE [LARGE SCALE GENOMIC DNA]</scope>
    <source>
        <strain evidence="10 11">FP15055 ss-10</strain>
    </source>
</reference>
<comment type="catalytic activity">
    <reaction evidence="7">
        <text>L-threonyl-[protein] + ATP = O-phospho-L-threonyl-[protein] + ADP + H(+)</text>
        <dbReference type="Rhea" id="RHEA:46608"/>
        <dbReference type="Rhea" id="RHEA-COMP:11060"/>
        <dbReference type="Rhea" id="RHEA-COMP:11605"/>
        <dbReference type="ChEBI" id="CHEBI:15378"/>
        <dbReference type="ChEBI" id="CHEBI:30013"/>
        <dbReference type="ChEBI" id="CHEBI:30616"/>
        <dbReference type="ChEBI" id="CHEBI:61977"/>
        <dbReference type="ChEBI" id="CHEBI:456216"/>
        <dbReference type="EC" id="2.7.11.1"/>
    </reaction>
</comment>
<evidence type="ECO:0000256" key="1">
    <source>
        <dbReference type="ARBA" id="ARBA00012513"/>
    </source>
</evidence>
<evidence type="ECO:0000256" key="3">
    <source>
        <dbReference type="ARBA" id="ARBA00022679"/>
    </source>
</evidence>
<dbReference type="EMBL" id="KN880711">
    <property type="protein sequence ID" value="KIY63235.1"/>
    <property type="molecule type" value="Genomic_DNA"/>
</dbReference>
<evidence type="ECO:0000256" key="5">
    <source>
        <dbReference type="ARBA" id="ARBA00022777"/>
    </source>
</evidence>
<evidence type="ECO:0000256" key="2">
    <source>
        <dbReference type="ARBA" id="ARBA00022527"/>
    </source>
</evidence>
<evidence type="ECO:0000313" key="11">
    <source>
        <dbReference type="Proteomes" id="UP000054007"/>
    </source>
</evidence>
<protein>
    <recommendedName>
        <fullName evidence="1">non-specific serine/threonine protein kinase</fullName>
        <ecNumber evidence="1">2.7.11.1</ecNumber>
    </recommendedName>
</protein>
<evidence type="ECO:0000256" key="7">
    <source>
        <dbReference type="ARBA" id="ARBA00047899"/>
    </source>
</evidence>
<feature type="domain" description="RIO-type" evidence="9">
    <location>
        <begin position="33"/>
        <end position="97"/>
    </location>
</feature>
<evidence type="ECO:0000256" key="4">
    <source>
        <dbReference type="ARBA" id="ARBA00022741"/>
    </source>
</evidence>
<evidence type="ECO:0000259" key="9">
    <source>
        <dbReference type="Pfam" id="PF01163"/>
    </source>
</evidence>
<evidence type="ECO:0000313" key="10">
    <source>
        <dbReference type="EMBL" id="KIY63235.1"/>
    </source>
</evidence>
<keyword evidence="5" id="KW-0418">Kinase</keyword>
<keyword evidence="6" id="KW-0067">ATP-binding</keyword>
<evidence type="ECO:0000256" key="8">
    <source>
        <dbReference type="ARBA" id="ARBA00048679"/>
    </source>
</evidence>
<keyword evidence="4" id="KW-0547">Nucleotide-binding</keyword>
<keyword evidence="2" id="KW-0723">Serine/threonine-protein kinase</keyword>
<dbReference type="EC" id="2.7.11.1" evidence="1"/>
<name>A0A0D7AZ57_9AGAR</name>
<proteinExistence type="predicted"/>
<keyword evidence="3" id="KW-0808">Transferase</keyword>
<sequence>VVKFAYTYSKDAHISLESLAPTLHHCEFDEALQMYVVVMDLIDGTDLYDLDSALTHIQVSKLREAERLLRDAGYVLGDIREPNIMVAGEDKLWLLDFEWAGKQGEVCYPAEINMAWEYWAPGVGPGAKIMQAHDAYCVDAIVQEYGPKE</sequence>
<comment type="catalytic activity">
    <reaction evidence="8">
        <text>L-seryl-[protein] + ATP = O-phospho-L-seryl-[protein] + ADP + H(+)</text>
        <dbReference type="Rhea" id="RHEA:17989"/>
        <dbReference type="Rhea" id="RHEA-COMP:9863"/>
        <dbReference type="Rhea" id="RHEA-COMP:11604"/>
        <dbReference type="ChEBI" id="CHEBI:15378"/>
        <dbReference type="ChEBI" id="CHEBI:29999"/>
        <dbReference type="ChEBI" id="CHEBI:30616"/>
        <dbReference type="ChEBI" id="CHEBI:83421"/>
        <dbReference type="ChEBI" id="CHEBI:456216"/>
        <dbReference type="EC" id="2.7.11.1"/>
    </reaction>
</comment>
<dbReference type="InterPro" id="IPR011009">
    <property type="entry name" value="Kinase-like_dom_sf"/>
</dbReference>
<dbReference type="GO" id="GO:0004674">
    <property type="term" value="F:protein serine/threonine kinase activity"/>
    <property type="evidence" value="ECO:0007669"/>
    <property type="project" value="UniProtKB-KW"/>
</dbReference>
<gene>
    <name evidence="10" type="ORF">CYLTODRAFT_360313</name>
</gene>
<accession>A0A0D7AZ57</accession>
<evidence type="ECO:0000256" key="6">
    <source>
        <dbReference type="ARBA" id="ARBA00022840"/>
    </source>
</evidence>
<dbReference type="AlphaFoldDB" id="A0A0D7AZ57"/>
<keyword evidence="11" id="KW-1185">Reference proteome</keyword>
<dbReference type="OrthoDB" id="3041868at2759"/>
<dbReference type="SUPFAM" id="SSF56112">
    <property type="entry name" value="Protein kinase-like (PK-like)"/>
    <property type="match status" value="1"/>
</dbReference>
<organism evidence="10 11">
    <name type="scientific">Cylindrobasidium torrendii FP15055 ss-10</name>
    <dbReference type="NCBI Taxonomy" id="1314674"/>
    <lineage>
        <taxon>Eukaryota</taxon>
        <taxon>Fungi</taxon>
        <taxon>Dikarya</taxon>
        <taxon>Basidiomycota</taxon>
        <taxon>Agaricomycotina</taxon>
        <taxon>Agaricomycetes</taxon>
        <taxon>Agaricomycetidae</taxon>
        <taxon>Agaricales</taxon>
        <taxon>Marasmiineae</taxon>
        <taxon>Physalacriaceae</taxon>
        <taxon>Cylindrobasidium</taxon>
    </lineage>
</organism>